<comment type="similarity">
    <text evidence="1 4">Belongs to the aldehyde dehydrogenase family.</text>
</comment>
<evidence type="ECO:0000313" key="7">
    <source>
        <dbReference type="Proteomes" id="UP000827092"/>
    </source>
</evidence>
<sequence>MTGIFRNLSHFPLKYLQRGFSMETRQPLNFIVGKRVLPTHTVRNIPKHSPISGALMFDVPCSGQEDVNAAVHSAKEAFSLWSKLCPRERGQILLRAANSIRKQLNEISIAEVKDTGKPLWEAELDISGCADTLEFFGGIASTISGSHHQLSNGNFAMVHREPLGVVAGIGAWNYPFQVMLWKAAPALVAGNTFVYKPSEFTPITSVVLAEILTESGLPSGVVSVVQGSHETGEYLCQHPDISKVTFTGSVGTGKKIVKSCADTMKKVTMELGGKSALIIFADCNIKDAVKATLLGNFLTQGEVCSNCTRVFVERSVLQDFTNHLVEVTKKLKVGDPFDVDTRVGAIINENHGNKVMDFINIAKQEGATIACGGERLYPDKDLQGYYISPCVLINCSDNMTVVKEEIFGPVVSILSFDSEEEAVCRANSAPYGLAAGVMTNNLQRAHRVASSLQAGIVWINNYNIFPPEVPFGGVKLSGYGRENGMAAINDFTQLKTVYVEMNDGIDCPLYEK</sequence>
<name>A0AAV6V1X7_9ARAC</name>
<gene>
    <name evidence="6" type="ORF">JTE90_014051</name>
</gene>
<evidence type="ECO:0000259" key="5">
    <source>
        <dbReference type="Pfam" id="PF00171"/>
    </source>
</evidence>
<dbReference type="InterPro" id="IPR016163">
    <property type="entry name" value="Ald_DH_C"/>
</dbReference>
<dbReference type="SUPFAM" id="SSF53720">
    <property type="entry name" value="ALDH-like"/>
    <property type="match status" value="1"/>
</dbReference>
<organism evidence="6 7">
    <name type="scientific">Oedothorax gibbosus</name>
    <dbReference type="NCBI Taxonomy" id="931172"/>
    <lineage>
        <taxon>Eukaryota</taxon>
        <taxon>Metazoa</taxon>
        <taxon>Ecdysozoa</taxon>
        <taxon>Arthropoda</taxon>
        <taxon>Chelicerata</taxon>
        <taxon>Arachnida</taxon>
        <taxon>Araneae</taxon>
        <taxon>Araneomorphae</taxon>
        <taxon>Entelegynae</taxon>
        <taxon>Araneoidea</taxon>
        <taxon>Linyphiidae</taxon>
        <taxon>Erigoninae</taxon>
        <taxon>Oedothorax</taxon>
    </lineage>
</organism>
<evidence type="ECO:0000256" key="2">
    <source>
        <dbReference type="ARBA" id="ARBA00023002"/>
    </source>
</evidence>
<dbReference type="FunFam" id="3.40.309.10:FF:000012">
    <property type="entry name" value="Betaine aldehyde dehydrogenase"/>
    <property type="match status" value="1"/>
</dbReference>
<dbReference type="GO" id="GO:0016620">
    <property type="term" value="F:oxidoreductase activity, acting on the aldehyde or oxo group of donors, NAD or NADP as acceptor"/>
    <property type="evidence" value="ECO:0007669"/>
    <property type="project" value="InterPro"/>
</dbReference>
<comment type="caution">
    <text evidence="6">The sequence shown here is derived from an EMBL/GenBank/DDBJ whole genome shotgun (WGS) entry which is preliminary data.</text>
</comment>
<feature type="domain" description="Aldehyde dehydrogenase" evidence="5">
    <location>
        <begin position="43"/>
        <end position="497"/>
    </location>
</feature>
<dbReference type="PROSITE" id="PS00070">
    <property type="entry name" value="ALDEHYDE_DEHYDR_CYS"/>
    <property type="match status" value="1"/>
</dbReference>
<keyword evidence="2 4" id="KW-0560">Oxidoreductase</keyword>
<dbReference type="InterPro" id="IPR016162">
    <property type="entry name" value="Ald_DH_N"/>
</dbReference>
<dbReference type="CDD" id="cd07090">
    <property type="entry name" value="ALDH_F9_TMBADH"/>
    <property type="match status" value="1"/>
</dbReference>
<dbReference type="NCBIfam" id="NF009725">
    <property type="entry name" value="PRK13252.1"/>
    <property type="match status" value="1"/>
</dbReference>
<dbReference type="Gene3D" id="3.40.605.10">
    <property type="entry name" value="Aldehyde Dehydrogenase, Chain A, domain 1"/>
    <property type="match status" value="1"/>
</dbReference>
<dbReference type="Pfam" id="PF00171">
    <property type="entry name" value="Aldedh"/>
    <property type="match status" value="1"/>
</dbReference>
<accession>A0AAV6V1X7</accession>
<dbReference type="InterPro" id="IPR029510">
    <property type="entry name" value="Ald_DH_CS_GLU"/>
</dbReference>
<dbReference type="PANTHER" id="PTHR11699">
    <property type="entry name" value="ALDEHYDE DEHYDROGENASE-RELATED"/>
    <property type="match status" value="1"/>
</dbReference>
<dbReference type="AlphaFoldDB" id="A0AAV6V1X7"/>
<dbReference type="EMBL" id="JAFNEN010000180">
    <property type="protein sequence ID" value="KAG8190574.1"/>
    <property type="molecule type" value="Genomic_DNA"/>
</dbReference>
<evidence type="ECO:0000256" key="1">
    <source>
        <dbReference type="ARBA" id="ARBA00009986"/>
    </source>
</evidence>
<evidence type="ECO:0000256" key="3">
    <source>
        <dbReference type="PROSITE-ProRule" id="PRU10007"/>
    </source>
</evidence>
<protein>
    <recommendedName>
        <fullName evidence="5">Aldehyde dehydrogenase domain-containing protein</fullName>
    </recommendedName>
</protein>
<reference evidence="6 7" key="1">
    <citation type="journal article" date="2022" name="Nat. Ecol. Evol.">
        <title>A masculinizing supergene underlies an exaggerated male reproductive morph in a spider.</title>
        <authorList>
            <person name="Hendrickx F."/>
            <person name="De Corte Z."/>
            <person name="Sonet G."/>
            <person name="Van Belleghem S.M."/>
            <person name="Kostlbacher S."/>
            <person name="Vangestel C."/>
        </authorList>
    </citation>
    <scope>NUCLEOTIDE SEQUENCE [LARGE SCALE GENOMIC DNA]</scope>
    <source>
        <strain evidence="6">W744_W776</strain>
    </source>
</reference>
<dbReference type="Gene3D" id="3.40.309.10">
    <property type="entry name" value="Aldehyde Dehydrogenase, Chain A, domain 2"/>
    <property type="match status" value="1"/>
</dbReference>
<dbReference type="InterPro" id="IPR015590">
    <property type="entry name" value="Aldehyde_DH_dom"/>
</dbReference>
<keyword evidence="7" id="KW-1185">Reference proteome</keyword>
<proteinExistence type="inferred from homology"/>
<dbReference type="Proteomes" id="UP000827092">
    <property type="component" value="Unassembled WGS sequence"/>
</dbReference>
<dbReference type="FunFam" id="3.40.605.10:FF:000007">
    <property type="entry name" value="NAD/NADP-dependent betaine aldehyde dehydrogenase"/>
    <property type="match status" value="1"/>
</dbReference>
<evidence type="ECO:0000256" key="4">
    <source>
        <dbReference type="RuleBase" id="RU003345"/>
    </source>
</evidence>
<evidence type="ECO:0000313" key="6">
    <source>
        <dbReference type="EMBL" id="KAG8190574.1"/>
    </source>
</evidence>
<dbReference type="InterPro" id="IPR016160">
    <property type="entry name" value="Ald_DH_CS_CYS"/>
</dbReference>
<feature type="active site" evidence="3">
    <location>
        <position position="270"/>
    </location>
</feature>
<dbReference type="PROSITE" id="PS00687">
    <property type="entry name" value="ALDEHYDE_DEHYDR_GLU"/>
    <property type="match status" value="1"/>
</dbReference>
<dbReference type="InterPro" id="IPR016161">
    <property type="entry name" value="Ald_DH/histidinol_DH"/>
</dbReference>